<keyword evidence="2 3" id="KW-0802">TPR repeat</keyword>
<dbReference type="EMBL" id="SJPW01000005">
    <property type="protein sequence ID" value="TWU50892.1"/>
    <property type="molecule type" value="Genomic_DNA"/>
</dbReference>
<dbReference type="InterPro" id="IPR019734">
    <property type="entry name" value="TPR_rpt"/>
</dbReference>
<dbReference type="SMART" id="SM00028">
    <property type="entry name" value="TPR"/>
    <property type="match status" value="2"/>
</dbReference>
<dbReference type="Proteomes" id="UP000318288">
    <property type="component" value="Unassembled WGS sequence"/>
</dbReference>
<feature type="region of interest" description="Disordered" evidence="4">
    <location>
        <begin position="89"/>
        <end position="117"/>
    </location>
</feature>
<dbReference type="Gene3D" id="1.25.40.10">
    <property type="entry name" value="Tetratricopeptide repeat domain"/>
    <property type="match status" value="2"/>
</dbReference>
<sequence>MAATPKPDDSAATPARPSDKVTTMLMMGAALAAIGGFAVLFSLWWRSGVTDSYEILRIAAQEFVAGRPILAGELAETVRFAGEIDKPDANAEEQAPPEGEAPPEPELPPNDPDAEPTAEEIAAAEEAERFQEWVRLRDFLVGAGKVAKAQALADFRERRQQLIEAAAALAAAQKSGFPAGRQTEGHRMLGEAYFQLGRYADAAETLSEAVRLDPTLRRPLLPTIAESQLRTRGPSIEPALATIEEHIADGSLNVQQAWAAELIRLRALVELKRYAQAKEGITTALSKPANPDVLLQAEEADFRDEVRLLAAIINVQQATTRYGAMPNDPSENRSQAITDLADTMNTLGELQREAPPKTSAMARLWLARSFLIQGELDEGLSHLTSVRGQRPFAAEGILGGLEEIELLAHQGRGVEVLQTTRYMMREIGDESGFDADAVTFDEFKRRMFSAIEALRQTGDFANAIDTARSLPPLFDKADALMQEAVGYSEWADATLREGTNVSGQVVRAASILARSRYRASGDAYAQAAELKFDTEQYVSAQWSAIEAYQKGRHFRRSVRLLEPYLRYEQRTRQPRGLVAYGRALLAEGDENKAIAALEECIVEYPRDPLRYDARLLIAQAHAERREPEKAIKYLMDNLRDGELTPQSPAWRDSLIQLGEMRYEEAFRNHLAAEQGTPAQRIELMRQNQPILEEAIRYLEQSVERYGIPNALNAAYLAARAHSLAADWPRIEAESPEILDAAKRSLRAQADQELQVALNSFIDLRTDLAAREEELRLPFNEEAILRNCFLAEAETLKRMNRFDDAATAYRTIELRYMNEPTALEAILGRAACMNEMGRPDESNLLVRQASIVLGRIPNEWNDRFAETTRFDRLGWEQYLAWMNTRIENGGV</sequence>
<dbReference type="Pfam" id="PF13432">
    <property type="entry name" value="TPR_16"/>
    <property type="match status" value="1"/>
</dbReference>
<evidence type="ECO:0000256" key="4">
    <source>
        <dbReference type="SAM" id="MobiDB-lite"/>
    </source>
</evidence>
<gene>
    <name evidence="6" type="ORF">Poly51_41850</name>
</gene>
<evidence type="ECO:0000256" key="3">
    <source>
        <dbReference type="PROSITE-ProRule" id="PRU00339"/>
    </source>
</evidence>
<keyword evidence="5" id="KW-0812">Transmembrane</keyword>
<dbReference type="AlphaFoldDB" id="A0A5C6EP86"/>
<evidence type="ECO:0000256" key="1">
    <source>
        <dbReference type="ARBA" id="ARBA00022737"/>
    </source>
</evidence>
<dbReference type="RefSeq" id="WP_186775687.1">
    <property type="nucleotide sequence ID" value="NZ_SJPW01000005.1"/>
</dbReference>
<evidence type="ECO:0000313" key="7">
    <source>
        <dbReference type="Proteomes" id="UP000318288"/>
    </source>
</evidence>
<dbReference type="PROSITE" id="PS50005">
    <property type="entry name" value="TPR"/>
    <property type="match status" value="1"/>
</dbReference>
<name>A0A5C6EP86_9BACT</name>
<dbReference type="InterPro" id="IPR013105">
    <property type="entry name" value="TPR_2"/>
</dbReference>
<evidence type="ECO:0000256" key="5">
    <source>
        <dbReference type="SAM" id="Phobius"/>
    </source>
</evidence>
<accession>A0A5C6EP86</accession>
<protein>
    <submittedName>
        <fullName evidence="6">Tetratricopeptide repeat protein</fullName>
    </submittedName>
</protein>
<evidence type="ECO:0000256" key="2">
    <source>
        <dbReference type="ARBA" id="ARBA00022803"/>
    </source>
</evidence>
<keyword evidence="7" id="KW-1185">Reference proteome</keyword>
<dbReference type="SUPFAM" id="SSF48452">
    <property type="entry name" value="TPR-like"/>
    <property type="match status" value="2"/>
</dbReference>
<dbReference type="PROSITE" id="PS50293">
    <property type="entry name" value="TPR_REGION"/>
    <property type="match status" value="1"/>
</dbReference>
<feature type="repeat" description="TPR" evidence="3">
    <location>
        <begin position="183"/>
        <end position="216"/>
    </location>
</feature>
<keyword evidence="5" id="KW-1133">Transmembrane helix</keyword>
<dbReference type="InterPro" id="IPR011990">
    <property type="entry name" value="TPR-like_helical_dom_sf"/>
</dbReference>
<keyword evidence="1" id="KW-0677">Repeat</keyword>
<reference evidence="6 7" key="1">
    <citation type="submission" date="2019-02" db="EMBL/GenBank/DDBJ databases">
        <title>Deep-cultivation of Planctomycetes and their phenomic and genomic characterization uncovers novel biology.</title>
        <authorList>
            <person name="Wiegand S."/>
            <person name="Jogler M."/>
            <person name="Boedeker C."/>
            <person name="Pinto D."/>
            <person name="Vollmers J."/>
            <person name="Rivas-Marin E."/>
            <person name="Kohn T."/>
            <person name="Peeters S.H."/>
            <person name="Heuer A."/>
            <person name="Rast P."/>
            <person name="Oberbeckmann S."/>
            <person name="Bunk B."/>
            <person name="Jeske O."/>
            <person name="Meyerdierks A."/>
            <person name="Storesund J.E."/>
            <person name="Kallscheuer N."/>
            <person name="Luecker S."/>
            <person name="Lage O.M."/>
            <person name="Pohl T."/>
            <person name="Merkel B.J."/>
            <person name="Hornburger P."/>
            <person name="Mueller R.-W."/>
            <person name="Bruemmer F."/>
            <person name="Labrenz M."/>
            <person name="Spormann A.M."/>
            <person name="Op Den Camp H."/>
            <person name="Overmann J."/>
            <person name="Amann R."/>
            <person name="Jetten M.S.M."/>
            <person name="Mascher T."/>
            <person name="Medema M.H."/>
            <person name="Devos D.P."/>
            <person name="Kaster A.-K."/>
            <person name="Ovreas L."/>
            <person name="Rohde M."/>
            <person name="Galperin M.Y."/>
            <person name="Jogler C."/>
        </authorList>
    </citation>
    <scope>NUCLEOTIDE SEQUENCE [LARGE SCALE GENOMIC DNA]</scope>
    <source>
        <strain evidence="6 7">Poly51</strain>
    </source>
</reference>
<comment type="caution">
    <text evidence="6">The sequence shown here is derived from an EMBL/GenBank/DDBJ whole genome shotgun (WGS) entry which is preliminary data.</text>
</comment>
<organism evidence="6 7">
    <name type="scientific">Rubripirellula tenax</name>
    <dbReference type="NCBI Taxonomy" id="2528015"/>
    <lineage>
        <taxon>Bacteria</taxon>
        <taxon>Pseudomonadati</taxon>
        <taxon>Planctomycetota</taxon>
        <taxon>Planctomycetia</taxon>
        <taxon>Pirellulales</taxon>
        <taxon>Pirellulaceae</taxon>
        <taxon>Rubripirellula</taxon>
    </lineage>
</organism>
<feature type="compositionally biased region" description="Pro residues" evidence="4">
    <location>
        <begin position="99"/>
        <end position="111"/>
    </location>
</feature>
<feature type="transmembrane region" description="Helical" evidence="5">
    <location>
        <begin position="21"/>
        <end position="45"/>
    </location>
</feature>
<proteinExistence type="predicted"/>
<keyword evidence="5" id="KW-0472">Membrane</keyword>
<dbReference type="Pfam" id="PF07719">
    <property type="entry name" value="TPR_2"/>
    <property type="match status" value="1"/>
</dbReference>
<evidence type="ECO:0000313" key="6">
    <source>
        <dbReference type="EMBL" id="TWU50892.1"/>
    </source>
</evidence>